<accession>X0YJE4</accession>
<comment type="caution">
    <text evidence="1">The sequence shown here is derived from an EMBL/GenBank/DDBJ whole genome shotgun (WGS) entry which is preliminary data.</text>
</comment>
<dbReference type="AlphaFoldDB" id="X0YJE4"/>
<protein>
    <submittedName>
        <fullName evidence="1">Uncharacterized protein</fullName>
    </submittedName>
</protein>
<evidence type="ECO:0000313" key="1">
    <source>
        <dbReference type="EMBL" id="GAG56204.1"/>
    </source>
</evidence>
<dbReference type="EMBL" id="BART01008652">
    <property type="protein sequence ID" value="GAG56204.1"/>
    <property type="molecule type" value="Genomic_DNA"/>
</dbReference>
<sequence length="61" mass="6464">MTESPINAPPFSPGPESELLKFRVPEVDDIEVVVVRLEDGTVVARTAAELDAEGAVTEGRG</sequence>
<reference evidence="1" key="1">
    <citation type="journal article" date="2014" name="Front. Microbiol.">
        <title>High frequency of phylogenetically diverse reductive dehalogenase-homologous genes in deep subseafloor sedimentary metagenomes.</title>
        <authorList>
            <person name="Kawai M."/>
            <person name="Futagami T."/>
            <person name="Toyoda A."/>
            <person name="Takaki Y."/>
            <person name="Nishi S."/>
            <person name="Hori S."/>
            <person name="Arai W."/>
            <person name="Tsubouchi T."/>
            <person name="Morono Y."/>
            <person name="Uchiyama I."/>
            <person name="Ito T."/>
            <person name="Fujiyama A."/>
            <person name="Inagaki F."/>
            <person name="Takami H."/>
        </authorList>
    </citation>
    <scope>NUCLEOTIDE SEQUENCE</scope>
    <source>
        <strain evidence="1">Expedition CK06-06</strain>
    </source>
</reference>
<name>X0YJE4_9ZZZZ</name>
<proteinExistence type="predicted"/>
<organism evidence="1">
    <name type="scientific">marine sediment metagenome</name>
    <dbReference type="NCBI Taxonomy" id="412755"/>
    <lineage>
        <taxon>unclassified sequences</taxon>
        <taxon>metagenomes</taxon>
        <taxon>ecological metagenomes</taxon>
    </lineage>
</organism>
<gene>
    <name evidence="1" type="ORF">S01H4_19404</name>
</gene>